<evidence type="ECO:0000256" key="5">
    <source>
        <dbReference type="ARBA" id="ARBA00023054"/>
    </source>
</evidence>
<feature type="compositionally biased region" description="Basic and acidic residues" evidence="8">
    <location>
        <begin position="422"/>
        <end position="450"/>
    </location>
</feature>
<dbReference type="Pfam" id="PF12542">
    <property type="entry name" value="CWC25"/>
    <property type="match status" value="1"/>
</dbReference>
<sequence>MGGGDLNLKKSWHPGTLRNQEKVWKRERDADEEKKKLDQLLKEKMEERQMMELQALNEATGKAKKRSERLDWMYSAGPGGSKAIVDEEREAYLLGKRRVDRVVESAKTVEEMDGGDQFARANAYGMTANTVRDTQNKIREDPMLAIKKREHASLQSVLNNPVELKRLKQSKSGSKAERKEERRKAKLEKKEKREHKKSAGRLSGDEREDTWDREALHDRHARIGDDYVDRRQYGDASRKRPRSPSFDRRSRLPHRRDGRRRTPSYDRWSRSPPVTSRSRGQYGRSPSLHRDRTGRRRSPSFSPVSRDVRRRSPSLSPVQSRRRSISPPPPLRSRLRSPSPEAPRRRSPMSPRRRAVSPPPPHRRASISASNAAVSSAAPSSQSNSAHASSTATQSNAAAPAAAAMNEDRAARLAAMQADAAEWDRARSERVAADRLAEQSEQRADDEARSKRLMGKNAAGSFLQEMQRNTISGGGASAADMITRNRAMAQRGGGGFLEK</sequence>
<evidence type="ECO:0000256" key="6">
    <source>
        <dbReference type="ARBA" id="ARBA00023187"/>
    </source>
</evidence>
<dbReference type="EMBL" id="JADGJQ010000047">
    <property type="protein sequence ID" value="KAJ3175855.1"/>
    <property type="molecule type" value="Genomic_DNA"/>
</dbReference>
<evidence type="ECO:0000256" key="4">
    <source>
        <dbReference type="ARBA" id="ARBA00022728"/>
    </source>
</evidence>
<organism evidence="10 11">
    <name type="scientific">Geranomyces variabilis</name>
    <dbReference type="NCBI Taxonomy" id="109894"/>
    <lineage>
        <taxon>Eukaryota</taxon>
        <taxon>Fungi</taxon>
        <taxon>Fungi incertae sedis</taxon>
        <taxon>Chytridiomycota</taxon>
        <taxon>Chytridiomycota incertae sedis</taxon>
        <taxon>Chytridiomycetes</taxon>
        <taxon>Spizellomycetales</taxon>
        <taxon>Powellomycetaceae</taxon>
        <taxon>Geranomyces</taxon>
    </lineage>
</organism>
<gene>
    <name evidence="10" type="primary">CWC25</name>
    <name evidence="10" type="ORF">HDU87_005683</name>
</gene>
<feature type="compositionally biased region" description="Basic and acidic residues" evidence="8">
    <location>
        <begin position="174"/>
        <end position="191"/>
    </location>
</feature>
<comment type="similarity">
    <text evidence="2">Belongs to the CWC25 family.</text>
</comment>
<feature type="compositionally biased region" description="Basic and acidic residues" evidence="8">
    <location>
        <begin position="19"/>
        <end position="33"/>
    </location>
</feature>
<dbReference type="PANTHER" id="PTHR16196:SF0">
    <property type="entry name" value="PRE-MRNA-SPLICING FACTOR CWC25 HOMOLOG"/>
    <property type="match status" value="1"/>
</dbReference>
<keyword evidence="4" id="KW-0747">Spliceosome</keyword>
<name>A0AAD5TGS0_9FUNG</name>
<evidence type="ECO:0000256" key="7">
    <source>
        <dbReference type="ARBA" id="ARBA00023242"/>
    </source>
</evidence>
<dbReference type="InterPro" id="IPR019339">
    <property type="entry name" value="CIR_N_dom"/>
</dbReference>
<dbReference type="PANTHER" id="PTHR16196">
    <property type="entry name" value="CELL CYCLE CONTROL PROTEIN CWF25"/>
    <property type="match status" value="1"/>
</dbReference>
<keyword evidence="3" id="KW-0507">mRNA processing</keyword>
<dbReference type="InterPro" id="IPR022209">
    <property type="entry name" value="CWC25"/>
</dbReference>
<keyword evidence="6" id="KW-0508">mRNA splicing</keyword>
<accession>A0AAD5TGS0</accession>
<feature type="region of interest" description="Disordered" evidence="8">
    <location>
        <begin position="152"/>
        <end position="452"/>
    </location>
</feature>
<reference evidence="10" key="1">
    <citation type="submission" date="2020-05" db="EMBL/GenBank/DDBJ databases">
        <title>Phylogenomic resolution of chytrid fungi.</title>
        <authorList>
            <person name="Stajich J.E."/>
            <person name="Amses K."/>
            <person name="Simmons R."/>
            <person name="Seto K."/>
            <person name="Myers J."/>
            <person name="Bonds A."/>
            <person name="Quandt C.A."/>
            <person name="Barry K."/>
            <person name="Liu P."/>
            <person name="Grigoriev I."/>
            <person name="Longcore J.E."/>
            <person name="James T.Y."/>
        </authorList>
    </citation>
    <scope>NUCLEOTIDE SEQUENCE</scope>
    <source>
        <strain evidence="10">JEL0379</strain>
    </source>
</reference>
<dbReference type="GO" id="GO:0000398">
    <property type="term" value="P:mRNA splicing, via spliceosome"/>
    <property type="evidence" value="ECO:0007669"/>
    <property type="project" value="TreeGrafter"/>
</dbReference>
<keyword evidence="5" id="KW-0175">Coiled coil</keyword>
<evidence type="ECO:0000256" key="2">
    <source>
        <dbReference type="ARBA" id="ARBA00006695"/>
    </source>
</evidence>
<feature type="compositionally biased region" description="Basic residues" evidence="8">
    <location>
        <begin position="345"/>
        <end position="365"/>
    </location>
</feature>
<feature type="region of interest" description="Disordered" evidence="8">
    <location>
        <begin position="1"/>
        <end position="33"/>
    </location>
</feature>
<evidence type="ECO:0000259" key="9">
    <source>
        <dbReference type="SMART" id="SM01083"/>
    </source>
</evidence>
<evidence type="ECO:0000256" key="3">
    <source>
        <dbReference type="ARBA" id="ARBA00022664"/>
    </source>
</evidence>
<dbReference type="Pfam" id="PF10197">
    <property type="entry name" value="Cir_N"/>
    <property type="match status" value="1"/>
</dbReference>
<keyword evidence="11" id="KW-1185">Reference proteome</keyword>
<evidence type="ECO:0000313" key="10">
    <source>
        <dbReference type="EMBL" id="KAJ3175855.1"/>
    </source>
</evidence>
<proteinExistence type="inferred from homology"/>
<dbReference type="SMART" id="SM01083">
    <property type="entry name" value="Cir_N"/>
    <property type="match status" value="1"/>
</dbReference>
<feature type="compositionally biased region" description="Low complexity" evidence="8">
    <location>
        <begin position="366"/>
        <end position="405"/>
    </location>
</feature>
<feature type="compositionally biased region" description="Basic and acidic residues" evidence="8">
    <location>
        <begin position="210"/>
        <end position="238"/>
    </location>
</feature>
<evidence type="ECO:0000256" key="8">
    <source>
        <dbReference type="SAM" id="MobiDB-lite"/>
    </source>
</evidence>
<dbReference type="Proteomes" id="UP001212152">
    <property type="component" value="Unassembled WGS sequence"/>
</dbReference>
<feature type="domain" description="CBF1-interacting co-repressor CIR N-terminal" evidence="9">
    <location>
        <begin position="11"/>
        <end position="47"/>
    </location>
</feature>
<evidence type="ECO:0000313" key="11">
    <source>
        <dbReference type="Proteomes" id="UP001212152"/>
    </source>
</evidence>
<keyword evidence="7" id="KW-0539">Nucleus</keyword>
<dbReference type="GO" id="GO:0005684">
    <property type="term" value="C:U2-type spliceosomal complex"/>
    <property type="evidence" value="ECO:0007669"/>
    <property type="project" value="TreeGrafter"/>
</dbReference>
<evidence type="ECO:0000256" key="1">
    <source>
        <dbReference type="ARBA" id="ARBA00004123"/>
    </source>
</evidence>
<comment type="caution">
    <text evidence="10">The sequence shown here is derived from an EMBL/GenBank/DDBJ whole genome shotgun (WGS) entry which is preliminary data.</text>
</comment>
<dbReference type="AlphaFoldDB" id="A0AAD5TGS0"/>
<protein>
    <submittedName>
        <fullName evidence="10">RNA-splicing factor</fullName>
    </submittedName>
</protein>
<comment type="subcellular location">
    <subcellularLocation>
        <location evidence="1">Nucleus</location>
    </subcellularLocation>
</comment>
<dbReference type="InterPro" id="IPR051376">
    <property type="entry name" value="CWC25_splicing_factor"/>
</dbReference>
<feature type="compositionally biased region" description="Basic residues" evidence="8">
    <location>
        <begin position="251"/>
        <end position="262"/>
    </location>
</feature>